<organism evidence="2">
    <name type="scientific">Anaerobacillus isosaccharinicus</name>
    <dbReference type="NCBI Taxonomy" id="1532552"/>
    <lineage>
        <taxon>Bacteria</taxon>
        <taxon>Bacillati</taxon>
        <taxon>Bacillota</taxon>
        <taxon>Bacilli</taxon>
        <taxon>Bacillales</taxon>
        <taxon>Bacillaceae</taxon>
        <taxon>Anaerobacillus</taxon>
    </lineage>
</organism>
<feature type="transmembrane region" description="Helical" evidence="1">
    <location>
        <begin position="52"/>
        <end position="69"/>
    </location>
</feature>
<keyword evidence="1" id="KW-0812">Transmembrane</keyword>
<proteinExistence type="predicted"/>
<accession>A0A1S2ME48</accession>
<keyword evidence="1" id="KW-1133">Transmembrane helix</keyword>
<dbReference type="KEGG" id="aia:AWH56_014795"/>
<dbReference type="EMBL" id="LQXD01000005">
    <property type="protein sequence ID" value="OIJ23092.1"/>
    <property type="molecule type" value="Genomic_DNA"/>
</dbReference>
<dbReference type="OrthoDB" id="2456214at2"/>
<evidence type="ECO:0000256" key="1">
    <source>
        <dbReference type="SAM" id="Phobius"/>
    </source>
</evidence>
<name>A0A1S2ME48_9BACI</name>
<protein>
    <submittedName>
        <fullName evidence="2">Uncharacterized protein</fullName>
    </submittedName>
</protein>
<sequence length="70" mass="8300">MCCKGGLFVFKKGKYRLPLWLRRVRDVGYQFLIPLTMFQLFRTILFPTTIDVVLLAIFVFLYLSYVIGLF</sequence>
<dbReference type="AlphaFoldDB" id="A0A1S2ME48"/>
<gene>
    <name evidence="2" type="ORF">AWH56_02875</name>
</gene>
<comment type="caution">
    <text evidence="2">The sequence shown here is derived from an EMBL/GenBank/DDBJ whole genome shotgun (WGS) entry which is preliminary data.</text>
</comment>
<evidence type="ECO:0000313" key="2">
    <source>
        <dbReference type="EMBL" id="OIJ23092.1"/>
    </source>
</evidence>
<reference evidence="2" key="1">
    <citation type="submission" date="2016-10" db="EMBL/GenBank/DDBJ databases">
        <title>Draft genome sequences of four alkaliphilic bacteria belonging to the Anaerobacillus genus.</title>
        <authorList>
            <person name="Bassil N.M."/>
            <person name="Lloyd J.R."/>
        </authorList>
    </citation>
    <scope>NUCLEOTIDE SEQUENCE [LARGE SCALE GENOMIC DNA]</scope>
    <source>
        <strain evidence="2">NB2006</strain>
    </source>
</reference>
<keyword evidence="1" id="KW-0472">Membrane</keyword>